<gene>
    <name evidence="2" type="ORF">M2280_001336</name>
</gene>
<name>A0ABT6M8A4_9NOCA</name>
<evidence type="ECO:0000256" key="1">
    <source>
        <dbReference type="SAM" id="MobiDB-lite"/>
    </source>
</evidence>
<organism evidence="2 3">
    <name type="scientific">Prescottella agglutinans</name>
    <dbReference type="NCBI Taxonomy" id="1644129"/>
    <lineage>
        <taxon>Bacteria</taxon>
        <taxon>Bacillati</taxon>
        <taxon>Actinomycetota</taxon>
        <taxon>Actinomycetes</taxon>
        <taxon>Mycobacteriales</taxon>
        <taxon>Nocardiaceae</taxon>
        <taxon>Prescottella</taxon>
    </lineage>
</organism>
<comment type="caution">
    <text evidence="2">The sequence shown here is derived from an EMBL/GenBank/DDBJ whole genome shotgun (WGS) entry which is preliminary data.</text>
</comment>
<dbReference type="SUPFAM" id="SSF56634">
    <property type="entry name" value="Heme-dependent catalase-like"/>
    <property type="match status" value="1"/>
</dbReference>
<evidence type="ECO:0000313" key="3">
    <source>
        <dbReference type="Proteomes" id="UP001160334"/>
    </source>
</evidence>
<dbReference type="InterPro" id="IPR020835">
    <property type="entry name" value="Catalase_sf"/>
</dbReference>
<dbReference type="RefSeq" id="WP_425334429.1">
    <property type="nucleotide sequence ID" value="NZ_JARXVC010000003.1"/>
</dbReference>
<dbReference type="EMBL" id="JARXVC010000003">
    <property type="protein sequence ID" value="MDH6280124.1"/>
    <property type="molecule type" value="Genomic_DNA"/>
</dbReference>
<feature type="region of interest" description="Disordered" evidence="1">
    <location>
        <begin position="1"/>
        <end position="48"/>
    </location>
</feature>
<sequence length="90" mass="9695">MLPSLRTTRWPGTKSGNRGAPVYVANSKGGPHADVSVSGDSPGRYSDGEMAHQAYTLHKDDDWGQAGTMVRKVLDDAARDRLVSNIVRQG</sequence>
<proteinExistence type="predicted"/>
<keyword evidence="3" id="KW-1185">Reference proteome</keyword>
<dbReference type="Gene3D" id="1.20.1370.60">
    <property type="match status" value="1"/>
</dbReference>
<protein>
    <submittedName>
        <fullName evidence="2">Uncharacterized protein</fullName>
    </submittedName>
</protein>
<reference evidence="2 3" key="1">
    <citation type="submission" date="2023-04" db="EMBL/GenBank/DDBJ databases">
        <title>Forest soil microbial communities from Buena Vista Peninsula, Colon Province, Panama.</title>
        <authorList>
            <person name="Bouskill N."/>
        </authorList>
    </citation>
    <scope>NUCLEOTIDE SEQUENCE [LARGE SCALE GENOMIC DNA]</scope>
    <source>
        <strain evidence="2 3">CFH S0262</strain>
    </source>
</reference>
<accession>A0ABT6M8A4</accession>
<dbReference type="Proteomes" id="UP001160334">
    <property type="component" value="Unassembled WGS sequence"/>
</dbReference>
<evidence type="ECO:0000313" key="2">
    <source>
        <dbReference type="EMBL" id="MDH6280124.1"/>
    </source>
</evidence>